<evidence type="ECO:0000313" key="2">
    <source>
        <dbReference type="Proteomes" id="UP000247345"/>
    </source>
</evidence>
<evidence type="ECO:0000313" key="1">
    <source>
        <dbReference type="EMBL" id="PQJ68552.1"/>
    </source>
</evidence>
<gene>
    <name evidence="1" type="ORF">BTO14_10810</name>
</gene>
<dbReference type="Proteomes" id="UP000247345">
    <property type="component" value="Unassembled WGS sequence"/>
</dbReference>
<dbReference type="RefSeq" id="WP_105049490.1">
    <property type="nucleotide sequence ID" value="NZ_CP150661.1"/>
</dbReference>
<keyword evidence="2" id="KW-1185">Reference proteome</keyword>
<protein>
    <submittedName>
        <fullName evidence="1">Uncharacterized protein</fullName>
    </submittedName>
</protein>
<comment type="caution">
    <text evidence="1">The sequence shown here is derived from an EMBL/GenBank/DDBJ whole genome shotgun (WGS) entry which is preliminary data.</text>
</comment>
<accession>A0A2P6C6N0</accession>
<proteinExistence type="predicted"/>
<dbReference type="OrthoDB" id="1201356at2"/>
<dbReference type="AlphaFoldDB" id="A0A2P6C6N0"/>
<reference evidence="1 2" key="1">
    <citation type="submission" date="2016-12" db="EMBL/GenBank/DDBJ databases">
        <title>Trade-off between light-utilization and light-protection in marine flavobacteria.</title>
        <authorList>
            <person name="Kumagai Y."/>
            <person name="Yoshizawa S."/>
            <person name="Kogure K."/>
            <person name="Iwasaki W."/>
        </authorList>
    </citation>
    <scope>NUCLEOTIDE SEQUENCE [LARGE SCALE GENOMIC DNA]</scope>
    <source>
        <strain evidence="1 2">KCTC 12100</strain>
    </source>
</reference>
<dbReference type="EMBL" id="MSCK01000002">
    <property type="protein sequence ID" value="PQJ68552.1"/>
    <property type="molecule type" value="Genomic_DNA"/>
</dbReference>
<sequence>MELDYIENIDGHDQNIVRLYNFDKEEAILFRDLLVDTVIDKKQKLNLAQVDFITPRNCNLIFGLFKSDEGILSKDNETFFCILTLDGFANMARLLEPFCKKESRGYEYLYDIDNPTDLLFCPTATYYDEESEPEDEIMF</sequence>
<name>A0A2P6C6N0_9FLAO</name>
<organism evidence="1 2">
    <name type="scientific">Polaribacter butkevichii</name>
    <dbReference type="NCBI Taxonomy" id="218490"/>
    <lineage>
        <taxon>Bacteria</taxon>
        <taxon>Pseudomonadati</taxon>
        <taxon>Bacteroidota</taxon>
        <taxon>Flavobacteriia</taxon>
        <taxon>Flavobacteriales</taxon>
        <taxon>Flavobacteriaceae</taxon>
    </lineage>
</organism>